<dbReference type="Gene3D" id="2.60.40.790">
    <property type="match status" value="1"/>
</dbReference>
<dbReference type="Proteomes" id="UP000576550">
    <property type="component" value="Unassembled WGS sequence"/>
</dbReference>
<evidence type="ECO:0000313" key="4">
    <source>
        <dbReference type="EMBL" id="HHX99589.1"/>
    </source>
</evidence>
<evidence type="ECO:0000256" key="2">
    <source>
        <dbReference type="RuleBase" id="RU003616"/>
    </source>
</evidence>
<name>A0A832RCM3_9BACT</name>
<organism evidence="4 5">
    <name type="scientific">Candidatus Dojkabacteria bacterium</name>
    <dbReference type="NCBI Taxonomy" id="2099670"/>
    <lineage>
        <taxon>Bacteria</taxon>
        <taxon>Candidatus Dojkabacteria</taxon>
    </lineage>
</organism>
<comment type="similarity">
    <text evidence="1 2">Belongs to the small heat shock protein (HSP20) family.</text>
</comment>
<gene>
    <name evidence="4" type="ORF">GX533_02865</name>
</gene>
<evidence type="ECO:0000256" key="1">
    <source>
        <dbReference type="PROSITE-ProRule" id="PRU00285"/>
    </source>
</evidence>
<evidence type="ECO:0000313" key="5">
    <source>
        <dbReference type="Proteomes" id="UP000576550"/>
    </source>
</evidence>
<dbReference type="CDD" id="cd06464">
    <property type="entry name" value="ACD_sHsps-like"/>
    <property type="match status" value="1"/>
</dbReference>
<dbReference type="Pfam" id="PF00011">
    <property type="entry name" value="HSP20"/>
    <property type="match status" value="1"/>
</dbReference>
<dbReference type="EMBL" id="DUTP01000005">
    <property type="protein sequence ID" value="HHX99589.1"/>
    <property type="molecule type" value="Genomic_DNA"/>
</dbReference>
<dbReference type="InterPro" id="IPR031107">
    <property type="entry name" value="Small_HSP"/>
</dbReference>
<comment type="caution">
    <text evidence="4">The sequence shown here is derived from an EMBL/GenBank/DDBJ whole genome shotgun (WGS) entry which is preliminary data.</text>
</comment>
<reference evidence="4 5" key="1">
    <citation type="journal article" date="2020" name="Biotechnol. Biofuels">
        <title>New insights from the biogas microbiome by comprehensive genome-resolved metagenomics of nearly 1600 species originating from multiple anaerobic digesters.</title>
        <authorList>
            <person name="Campanaro S."/>
            <person name="Treu L."/>
            <person name="Rodriguez-R L.M."/>
            <person name="Kovalovszki A."/>
            <person name="Ziels R.M."/>
            <person name="Maus I."/>
            <person name="Zhu X."/>
            <person name="Kougias P.G."/>
            <person name="Basile A."/>
            <person name="Luo G."/>
            <person name="Schluter A."/>
            <person name="Konstantinidis K.T."/>
            <person name="Angelidaki I."/>
        </authorList>
    </citation>
    <scope>NUCLEOTIDE SEQUENCE [LARGE SCALE GENOMIC DNA]</scope>
    <source>
        <strain evidence="4">AS05jafATM_89</strain>
    </source>
</reference>
<dbReference type="AlphaFoldDB" id="A0A832RCM3"/>
<accession>A0A832RCM3</accession>
<dbReference type="InterPro" id="IPR002068">
    <property type="entry name" value="A-crystallin/Hsp20_dom"/>
</dbReference>
<feature type="domain" description="SHSP" evidence="3">
    <location>
        <begin position="40"/>
        <end position="152"/>
    </location>
</feature>
<dbReference type="PANTHER" id="PTHR11527">
    <property type="entry name" value="HEAT-SHOCK PROTEIN 20 FAMILY MEMBER"/>
    <property type="match status" value="1"/>
</dbReference>
<evidence type="ECO:0000259" key="3">
    <source>
        <dbReference type="PROSITE" id="PS01031"/>
    </source>
</evidence>
<dbReference type="InterPro" id="IPR008978">
    <property type="entry name" value="HSP20-like_chaperone"/>
</dbReference>
<sequence length="152" mass="17619">MKDVKRKDGTQLPISTYTPVRSIFDDFFGMPSLMDEFFARPSIPRYPNISADIWEEDDNFFVKMALPGVKKEEIDIEVEADYVRIKGGQKKEEKDDTNKKYYFKSLETQFEQTFNLPTAVDSSKVEASFKDGILEVKLPKAEEYKPKKIAIK</sequence>
<proteinExistence type="inferred from homology"/>
<protein>
    <submittedName>
        <fullName evidence="4">Hsp20/alpha crystallin family protein</fullName>
    </submittedName>
</protein>
<dbReference type="PROSITE" id="PS01031">
    <property type="entry name" value="SHSP"/>
    <property type="match status" value="1"/>
</dbReference>
<dbReference type="SUPFAM" id="SSF49764">
    <property type="entry name" value="HSP20-like chaperones"/>
    <property type="match status" value="1"/>
</dbReference>